<accession>A0A4Q0NQY4</accession>
<name>A0A4Q0NQY4_9FLAO</name>
<evidence type="ECO:0000313" key="2">
    <source>
        <dbReference type="Proteomes" id="UP000289859"/>
    </source>
</evidence>
<protein>
    <submittedName>
        <fullName evidence="1">Uncharacterized protein</fullName>
    </submittedName>
</protein>
<organism evidence="1 2">
    <name type="scientific">Leeuwenhoekiella polynyae</name>
    <dbReference type="NCBI Taxonomy" id="1550906"/>
    <lineage>
        <taxon>Bacteria</taxon>
        <taxon>Pseudomonadati</taxon>
        <taxon>Bacteroidota</taxon>
        <taxon>Flavobacteriia</taxon>
        <taxon>Flavobacteriales</taxon>
        <taxon>Flavobacteriaceae</taxon>
        <taxon>Leeuwenhoekiella</taxon>
    </lineage>
</organism>
<keyword evidence="2" id="KW-1185">Reference proteome</keyword>
<comment type="caution">
    <text evidence="1">The sequence shown here is derived from an EMBL/GenBank/DDBJ whole genome shotgun (WGS) entry which is preliminary data.</text>
</comment>
<dbReference type="RefSeq" id="WP_128766995.1">
    <property type="nucleotide sequence ID" value="NZ_JBHUOO010000024.1"/>
</dbReference>
<proteinExistence type="predicted"/>
<dbReference type="Proteomes" id="UP000289859">
    <property type="component" value="Unassembled WGS sequence"/>
</dbReference>
<sequence length="275" mass="30719">MAKPISKLGDFKGTIDGITYYTLNGKWVCRKATPPNKERINNDPRYKAVRKNNQEFGGASSYAKAIRNELAPYLDNFKDASFNNRLTSCCLKMAKKGRGVPGQRSINASNLPEALIGIQLHKKYEFNKQLKYSPRLRLTSKGIDIAFSGMQSHDLVGTPKYANQFTLMVLQMTLPEYIWDTNMQKYTPVNPGVAPANTHLTTPPIALTDIPEPIEFYIPIPKNKPHKSLPSNPASAAHAPKATHILWLGIQYGKQHNGQFIALETGRSMQCIAVY</sequence>
<gene>
    <name evidence="1" type="ORF">DSM02_3794</name>
</gene>
<reference evidence="1 2" key="1">
    <citation type="submission" date="2018-07" db="EMBL/GenBank/DDBJ databases">
        <title>Leeuwenhoekiella genomics.</title>
        <authorList>
            <person name="Tahon G."/>
            <person name="Willems A."/>
        </authorList>
    </citation>
    <scope>NUCLEOTIDE SEQUENCE [LARGE SCALE GENOMIC DNA]</scope>
    <source>
        <strain evidence="1 2">LMG 29608</strain>
    </source>
</reference>
<dbReference type="AlphaFoldDB" id="A0A4Q0NQY4"/>
<dbReference type="EMBL" id="QOVK01000028">
    <property type="protein sequence ID" value="RXG13000.1"/>
    <property type="molecule type" value="Genomic_DNA"/>
</dbReference>
<evidence type="ECO:0000313" key="1">
    <source>
        <dbReference type="EMBL" id="RXG13000.1"/>
    </source>
</evidence>
<dbReference type="OrthoDB" id="645138at2"/>